<accession>A0ABT3ZFP0</accession>
<dbReference type="EMBL" id="JAOVZR010000002">
    <property type="protein sequence ID" value="MCY0150627.1"/>
    <property type="molecule type" value="Genomic_DNA"/>
</dbReference>
<evidence type="ECO:0000313" key="2">
    <source>
        <dbReference type="EMBL" id="MCY0150627.1"/>
    </source>
</evidence>
<name>A0ABT3ZFP0_9HYPH</name>
<evidence type="ECO:0000313" key="3">
    <source>
        <dbReference type="Proteomes" id="UP001073227"/>
    </source>
</evidence>
<protein>
    <submittedName>
        <fullName evidence="2">DUF3102 domain-containing protein</fullName>
    </submittedName>
</protein>
<proteinExistence type="predicted"/>
<feature type="region of interest" description="Disordered" evidence="1">
    <location>
        <begin position="1"/>
        <end position="46"/>
    </location>
</feature>
<sequence>MASIDRKIQRAAAVKQTKKTRAENNRVTKEKVDAARAPRENEEPLSPDVQARLAEIVERVVSLHRKSTGQVFELGECLAEAKSVQPEKRFGRWLKEHCGYTVRSAWNFISVHERLADHRKRLEKHAVASTALIELAKAEPDQIESVLDLYDEGKSLKPAEIKALIGGKKDEAAEDIDLTQVGGRAGLQKMAAAKLKSSIAEFHRLTAAVLAGLEEAVAHHESGKRIVMRTLAADLEINARHASDLFKDVVAPLVPVERMPKANLEHERLVVETGWGAVQHSLYRLGGAGSWPHRDEMEKWVIEVAHPALRFAVHGEPYVVSPKPATAPVLDVAKADNDVTKNDQIVVDKETDADETTPSISYAELDATLDNLMAVNKAPAEVRMSR</sequence>
<comment type="caution">
    <text evidence="2">The sequence shown here is derived from an EMBL/GenBank/DDBJ whole genome shotgun (WGS) entry which is preliminary data.</text>
</comment>
<dbReference type="RefSeq" id="WP_267656339.1">
    <property type="nucleotide sequence ID" value="NZ_JAOVZR010000002.1"/>
</dbReference>
<feature type="compositionally biased region" description="Basic and acidic residues" evidence="1">
    <location>
        <begin position="20"/>
        <end position="42"/>
    </location>
</feature>
<gene>
    <name evidence="2" type="ORF">OEG84_23705</name>
</gene>
<reference evidence="2" key="1">
    <citation type="submission" date="2022-10" db="EMBL/GenBank/DDBJ databases">
        <title>Hoeflea sp. G2-23, isolated from marine algae.</title>
        <authorList>
            <person name="Kristyanto S."/>
            <person name="Kim J.M."/>
            <person name="Jeon C.O."/>
        </authorList>
    </citation>
    <scope>NUCLEOTIDE SEQUENCE</scope>
    <source>
        <strain evidence="2">G2-23</strain>
    </source>
</reference>
<dbReference type="Proteomes" id="UP001073227">
    <property type="component" value="Unassembled WGS sequence"/>
</dbReference>
<keyword evidence="3" id="KW-1185">Reference proteome</keyword>
<organism evidence="2 3">
    <name type="scientific">Hoeflea algicola</name>
    <dbReference type="NCBI Taxonomy" id="2983763"/>
    <lineage>
        <taxon>Bacteria</taxon>
        <taxon>Pseudomonadati</taxon>
        <taxon>Pseudomonadota</taxon>
        <taxon>Alphaproteobacteria</taxon>
        <taxon>Hyphomicrobiales</taxon>
        <taxon>Rhizobiaceae</taxon>
        <taxon>Hoeflea</taxon>
    </lineage>
</organism>
<evidence type="ECO:0000256" key="1">
    <source>
        <dbReference type="SAM" id="MobiDB-lite"/>
    </source>
</evidence>